<dbReference type="NCBIfam" id="TIGR00211">
    <property type="entry name" value="glyS"/>
    <property type="match status" value="1"/>
</dbReference>
<proteinExistence type="inferred from homology"/>
<keyword evidence="11" id="KW-1185">Reference proteome</keyword>
<reference evidence="10 11" key="1">
    <citation type="submission" date="2023-10" db="EMBL/GenBank/DDBJ databases">
        <authorList>
            <person name="Maclean D."/>
            <person name="Macfadyen A."/>
        </authorList>
    </citation>
    <scope>NUCLEOTIDE SEQUENCE [LARGE SCALE GENOMIC DNA]</scope>
</reference>
<keyword evidence="5" id="KW-0067">ATP-binding</keyword>
<accession>A0AAV1I8H9</accession>
<keyword evidence="4" id="KW-0547">Nucleotide-binding</keyword>
<dbReference type="PANTHER" id="PTHR30075">
    <property type="entry name" value="GLYCYL-TRNA SYNTHETASE"/>
    <property type="match status" value="1"/>
</dbReference>
<dbReference type="InterPro" id="IPR002310">
    <property type="entry name" value="Gly-tRNA_ligase_asu"/>
</dbReference>
<dbReference type="GO" id="GO:0006426">
    <property type="term" value="P:glycyl-tRNA aminoacylation"/>
    <property type="evidence" value="ECO:0007669"/>
    <property type="project" value="InterPro"/>
</dbReference>
<dbReference type="InterPro" id="IPR045864">
    <property type="entry name" value="aa-tRNA-synth_II/BPL/LPL"/>
</dbReference>
<sequence>MRCMLMSHRWPMPCSLHSVSALYRLPGSLARHSLHPRKFFTDPSSRLRCPSSPSCSRRLSRAMCNTSGSTAAPSTEAEHAVRSPQSLGVSGNGANSDTHALTFQEAIARLQSYWASVGCAVWQPFNSEVGAGTMNPATFLRVLGPEKWSVCYVEPSVRPDDSRYGKNPNRLQQHTQFQVILKPDPGRPQELYLGSLEALGIDTRAHDLRFVEDNWENPTLGAWGLGWEVWMDGQEVTQYTYFQQAAGLPLPVPSVEITYGLERIMTALQGVRHFKDIQYTPTMTYGELLLQNEYEMSCYNMDRADVQTQQQMFQLHEQEAKRLVQAGLPVPAYVQLLKLSHCFNVMDARGAVGVTLRATCFGAMRVLAKQIAGLWLKRREELGFPLGLPSDLRTPRAPHLQGSLSTEPADVVVEIGCEELPPSDAVSAVAQLRQGVPQLLSKLKLSHGQVRVESTPRRLAVIIKSVQAKQEDAEERVRGPPVKVAYGKDGEPTKALTGFAAKNGVDLAVCSREVDAKGVEYVWAVRRQIGRHAAEVLTEELGSLVGALSFTRSMRWNSSTAFSRPVRWLLALHGSTVLPFSFAGLQAGSTTQGLRNSPDNRSYTCALDVASASGYSAALEGAQILLGVEQRSEAIWRDTLSAAAEVGGTVPGSAREDLLQEVTHLVESPRVLRGQFSADFLRLPREVLVMVMRKHQRYFPVYSQGGEELLPYFITVANGLIHPPTVIAGNEAVLQARFEDAQFFYNSDLKQPLDGFVPKLEGTQFHKHLGNLLQKTERVQQLVGPLAHACHLPDALETAEGAARLSRADLATSLVTEMTGLAGTMGRHYALQSGVDPQVAEAILEAVLPRQSGDAIPKTAAGILVSVADRLDSLVGLWAAGEAPRASADPFGLRRSAYGMLQTLTENNISLDLREAAAQAAQLQPVAVPAEALEGVLDFVARRLEQLLVDEGCGVEAVKAVLSERGSNPAIAAQSARELQALVEEGDAGLLPCIMEVYARPTRIVRGKEVSADWAADEALFELEEEHALWTAYQATCQAVHPAMGIQSFLQASQGLVKPTGAYFDKVFVMSDDAAVRQNRLALLRDIAQLPQGIINFAQLPGF</sequence>
<comment type="caution">
    <text evidence="10">The sequence shown here is derived from an EMBL/GenBank/DDBJ whole genome shotgun (WGS) entry which is preliminary data.</text>
</comment>
<dbReference type="SUPFAM" id="SSF109604">
    <property type="entry name" value="HD-domain/PDEase-like"/>
    <property type="match status" value="1"/>
</dbReference>
<dbReference type="GO" id="GO:0004820">
    <property type="term" value="F:glycine-tRNA ligase activity"/>
    <property type="evidence" value="ECO:0007669"/>
    <property type="project" value="UniProtKB-EC"/>
</dbReference>
<evidence type="ECO:0000256" key="9">
    <source>
        <dbReference type="SAM" id="MobiDB-lite"/>
    </source>
</evidence>
<dbReference type="Pfam" id="PF02091">
    <property type="entry name" value="tRNA-synt_2e"/>
    <property type="match status" value="1"/>
</dbReference>
<dbReference type="PANTHER" id="PTHR30075:SF2">
    <property type="entry name" value="GLYCINE--TRNA LIGASE, CHLOROPLASTIC_MITOCHONDRIAL 2"/>
    <property type="match status" value="1"/>
</dbReference>
<dbReference type="HAMAP" id="MF_00255">
    <property type="entry name" value="Gly_tRNA_synth_beta"/>
    <property type="match status" value="1"/>
</dbReference>
<dbReference type="Proteomes" id="UP001314263">
    <property type="component" value="Unassembled WGS sequence"/>
</dbReference>
<protein>
    <recommendedName>
        <fullName evidence="2">glycine--tRNA ligase</fullName>
        <ecNumber evidence="2">6.1.1.14</ecNumber>
    </recommendedName>
</protein>
<dbReference type="EC" id="6.1.1.14" evidence="2"/>
<evidence type="ECO:0000256" key="3">
    <source>
        <dbReference type="ARBA" id="ARBA00022598"/>
    </source>
</evidence>
<dbReference type="GO" id="GO:0009570">
    <property type="term" value="C:chloroplast stroma"/>
    <property type="evidence" value="ECO:0007669"/>
    <property type="project" value="TreeGrafter"/>
</dbReference>
<evidence type="ECO:0000256" key="1">
    <source>
        <dbReference type="ARBA" id="ARBA00008226"/>
    </source>
</evidence>
<dbReference type="GO" id="GO:0005524">
    <property type="term" value="F:ATP binding"/>
    <property type="evidence" value="ECO:0007669"/>
    <property type="project" value="UniProtKB-KW"/>
</dbReference>
<evidence type="ECO:0000313" key="10">
    <source>
        <dbReference type="EMBL" id="CAK0782830.1"/>
    </source>
</evidence>
<feature type="compositionally biased region" description="Polar residues" evidence="9">
    <location>
        <begin position="83"/>
        <end position="93"/>
    </location>
</feature>
<comment type="similarity">
    <text evidence="1">Belongs to the class-II aminoacyl-tRNA synthetase family.</text>
</comment>
<organism evidence="10 11">
    <name type="scientific">Coccomyxa viridis</name>
    <dbReference type="NCBI Taxonomy" id="1274662"/>
    <lineage>
        <taxon>Eukaryota</taxon>
        <taxon>Viridiplantae</taxon>
        <taxon>Chlorophyta</taxon>
        <taxon>core chlorophytes</taxon>
        <taxon>Trebouxiophyceae</taxon>
        <taxon>Trebouxiophyceae incertae sedis</taxon>
        <taxon>Coccomyxaceae</taxon>
        <taxon>Coccomyxa</taxon>
    </lineage>
</organism>
<evidence type="ECO:0000256" key="2">
    <source>
        <dbReference type="ARBA" id="ARBA00012829"/>
    </source>
</evidence>
<dbReference type="SUPFAM" id="SSF55681">
    <property type="entry name" value="Class II aaRS and biotin synthetases"/>
    <property type="match status" value="1"/>
</dbReference>
<dbReference type="Gene3D" id="3.30.930.10">
    <property type="entry name" value="Bira Bifunctional Protein, Domain 2"/>
    <property type="match status" value="1"/>
</dbReference>
<dbReference type="InterPro" id="IPR006194">
    <property type="entry name" value="Gly-tRNA-synth_heterodimer"/>
</dbReference>
<feature type="region of interest" description="Disordered" evidence="9">
    <location>
        <begin position="66"/>
        <end position="93"/>
    </location>
</feature>
<dbReference type="PROSITE" id="PS50861">
    <property type="entry name" value="AA_TRNA_LIGASE_II_GLYAB"/>
    <property type="match status" value="2"/>
</dbReference>
<dbReference type="AlphaFoldDB" id="A0AAV1I8H9"/>
<evidence type="ECO:0000256" key="8">
    <source>
        <dbReference type="ARBA" id="ARBA00047937"/>
    </source>
</evidence>
<comment type="catalytic activity">
    <reaction evidence="8">
        <text>tRNA(Gly) + glycine + ATP = glycyl-tRNA(Gly) + AMP + diphosphate</text>
        <dbReference type="Rhea" id="RHEA:16013"/>
        <dbReference type="Rhea" id="RHEA-COMP:9664"/>
        <dbReference type="Rhea" id="RHEA-COMP:9683"/>
        <dbReference type="ChEBI" id="CHEBI:30616"/>
        <dbReference type="ChEBI" id="CHEBI:33019"/>
        <dbReference type="ChEBI" id="CHEBI:57305"/>
        <dbReference type="ChEBI" id="CHEBI:78442"/>
        <dbReference type="ChEBI" id="CHEBI:78522"/>
        <dbReference type="ChEBI" id="CHEBI:456215"/>
        <dbReference type="EC" id="6.1.1.14"/>
    </reaction>
</comment>
<keyword evidence="6" id="KW-0648">Protein biosynthesis</keyword>
<evidence type="ECO:0000256" key="7">
    <source>
        <dbReference type="ARBA" id="ARBA00023146"/>
    </source>
</evidence>
<evidence type="ECO:0000313" key="11">
    <source>
        <dbReference type="Proteomes" id="UP001314263"/>
    </source>
</evidence>
<evidence type="ECO:0000256" key="5">
    <source>
        <dbReference type="ARBA" id="ARBA00022840"/>
    </source>
</evidence>
<dbReference type="Gene3D" id="1.20.58.180">
    <property type="entry name" value="Class II aaRS and biotin synthetases, domain 2"/>
    <property type="match status" value="1"/>
</dbReference>
<name>A0AAV1I8H9_9CHLO</name>
<dbReference type="NCBIfam" id="NF006827">
    <property type="entry name" value="PRK09348.1"/>
    <property type="match status" value="1"/>
</dbReference>
<dbReference type="HAMAP" id="MF_00254">
    <property type="entry name" value="Gly_tRNA_synth_alpha"/>
    <property type="match status" value="1"/>
</dbReference>
<dbReference type="Pfam" id="PF02092">
    <property type="entry name" value="tRNA_synt_2f"/>
    <property type="match status" value="1"/>
</dbReference>
<dbReference type="InterPro" id="IPR015944">
    <property type="entry name" value="Gly-tRNA-synth_bsu"/>
</dbReference>
<dbReference type="PRINTS" id="PR01044">
    <property type="entry name" value="TRNASYNTHGA"/>
</dbReference>
<evidence type="ECO:0000256" key="4">
    <source>
        <dbReference type="ARBA" id="ARBA00022741"/>
    </source>
</evidence>
<dbReference type="EMBL" id="CAUYUE010000007">
    <property type="protein sequence ID" value="CAK0782830.1"/>
    <property type="molecule type" value="Genomic_DNA"/>
</dbReference>
<keyword evidence="7" id="KW-0030">Aminoacyl-tRNA synthetase</keyword>
<evidence type="ECO:0000256" key="6">
    <source>
        <dbReference type="ARBA" id="ARBA00022917"/>
    </source>
</evidence>
<dbReference type="FunFam" id="3.30.930.10:FF:000006">
    <property type="entry name" value="Glycine--tRNA ligase alpha subunit"/>
    <property type="match status" value="1"/>
</dbReference>
<dbReference type="GO" id="GO:0005739">
    <property type="term" value="C:mitochondrion"/>
    <property type="evidence" value="ECO:0007669"/>
    <property type="project" value="TreeGrafter"/>
</dbReference>
<dbReference type="NCBIfam" id="TIGR00388">
    <property type="entry name" value="glyQ"/>
    <property type="match status" value="1"/>
</dbReference>
<keyword evidence="3" id="KW-0436">Ligase</keyword>
<gene>
    <name evidence="10" type="ORF">CVIRNUC_006025</name>
</gene>